<evidence type="ECO:0000256" key="5">
    <source>
        <dbReference type="ARBA" id="ARBA00023242"/>
    </source>
</evidence>
<keyword evidence="2 8" id="KW-0690">Ribosome biogenesis</keyword>
<dbReference type="PANTHER" id="PTHR23237:SF6">
    <property type="entry name" value="H_ACA RIBONUCLEOPROTEIN COMPLEX SUBUNIT 1"/>
    <property type="match status" value="1"/>
</dbReference>
<gene>
    <name evidence="10" type="ORF">CYY_001791</name>
</gene>
<dbReference type="Proteomes" id="UP000695562">
    <property type="component" value="Unassembled WGS sequence"/>
</dbReference>
<evidence type="ECO:0000256" key="8">
    <source>
        <dbReference type="RuleBase" id="RU364004"/>
    </source>
</evidence>
<evidence type="ECO:0000256" key="7">
    <source>
        <dbReference type="ARBA" id="ARBA00038293"/>
    </source>
</evidence>
<feature type="region of interest" description="Disordered" evidence="9">
    <location>
        <begin position="1"/>
        <end position="52"/>
    </location>
</feature>
<sequence length="228" mass="22155">MSGRGGFSRGGGRGGFGGDRGGRGGFGGGGRGGFGGGGRGGFGGGDRGGFNRNAPTGENIEIGYFSHVCEEQIVCKLTSADQVPKFNCKVLNQSKQSVGQCDEIFGPVNNVFFSVKLDSGIQATSFKENDKIFVDSSSLLPLKMFLEEPKPAAKVAKGAAGGRGGRGGARGGRGGFGGGRGGAAGGRGGFGGGRGGGAGGRGGFGGGRGGSGGGRGGFGGGRGGFNRS</sequence>
<organism evidence="10 11">
    <name type="scientific">Polysphondylium violaceum</name>
    <dbReference type="NCBI Taxonomy" id="133409"/>
    <lineage>
        <taxon>Eukaryota</taxon>
        <taxon>Amoebozoa</taxon>
        <taxon>Evosea</taxon>
        <taxon>Eumycetozoa</taxon>
        <taxon>Dictyostelia</taxon>
        <taxon>Dictyosteliales</taxon>
        <taxon>Dictyosteliaceae</taxon>
        <taxon>Polysphondylium</taxon>
    </lineage>
</organism>
<dbReference type="Gene3D" id="2.40.10.230">
    <property type="entry name" value="Probable tRNA pseudouridine synthase domain"/>
    <property type="match status" value="1"/>
</dbReference>
<dbReference type="SUPFAM" id="SSF50447">
    <property type="entry name" value="Translation proteins"/>
    <property type="match status" value="1"/>
</dbReference>
<dbReference type="GO" id="GO:0000454">
    <property type="term" value="P:snoRNA guided rRNA pseudouridine synthesis"/>
    <property type="evidence" value="ECO:0007669"/>
    <property type="project" value="TreeGrafter"/>
</dbReference>
<reference evidence="10" key="1">
    <citation type="submission" date="2020-01" db="EMBL/GenBank/DDBJ databases">
        <title>Development of genomics and gene disruption for Polysphondylium violaceum indicates a role for the polyketide synthase stlB in stalk morphogenesis.</title>
        <authorList>
            <person name="Narita B."/>
            <person name="Kawabe Y."/>
            <person name="Kin K."/>
            <person name="Saito T."/>
            <person name="Gibbs R."/>
            <person name="Kuspa A."/>
            <person name="Muzny D."/>
            <person name="Queller D."/>
            <person name="Richards S."/>
            <person name="Strassman J."/>
            <person name="Sucgang R."/>
            <person name="Worley K."/>
            <person name="Schaap P."/>
        </authorList>
    </citation>
    <scope>NUCLEOTIDE SEQUENCE</scope>
    <source>
        <strain evidence="10">QSvi11</strain>
    </source>
</reference>
<dbReference type="FunFam" id="2.40.10.230:FF:000001">
    <property type="entry name" value="H/ACA ribonucleoprotein complex subunit"/>
    <property type="match status" value="1"/>
</dbReference>
<comment type="subcellular location">
    <subcellularLocation>
        <location evidence="1 8">Nucleus</location>
        <location evidence="1 8">Nucleolus</location>
    </subcellularLocation>
</comment>
<dbReference type="InterPro" id="IPR009000">
    <property type="entry name" value="Transl_B-barrel_sf"/>
</dbReference>
<evidence type="ECO:0000256" key="9">
    <source>
        <dbReference type="SAM" id="MobiDB-lite"/>
    </source>
</evidence>
<comment type="function">
    <text evidence="8">Required for ribosome biogenesis. Part of a complex which catalyzes pseudouridylation of rRNA. This involves the isomerization of uridine such that the ribose is subsequently attached to C5, instead of the normal N1. Pseudouridine ("psi") residues may serve to stabilize the conformation of rRNAs.</text>
</comment>
<keyword evidence="6 8" id="KW-0687">Ribonucleoprotein</keyword>
<evidence type="ECO:0000313" key="11">
    <source>
        <dbReference type="Proteomes" id="UP000695562"/>
    </source>
</evidence>
<comment type="subunit">
    <text evidence="8">Component of the small nucleolar ribonucleoprotein particles containing H/ACA-type snoRNAs (H/ACA snoRNPs).</text>
</comment>
<feature type="region of interest" description="Disordered" evidence="9">
    <location>
        <begin position="156"/>
        <end position="228"/>
    </location>
</feature>
<feature type="compositionally biased region" description="Gly residues" evidence="9">
    <location>
        <begin position="1"/>
        <end position="48"/>
    </location>
</feature>
<name>A0A8J4V3K2_9MYCE</name>
<evidence type="ECO:0000256" key="6">
    <source>
        <dbReference type="ARBA" id="ARBA00023274"/>
    </source>
</evidence>
<dbReference type="EMBL" id="AJWJ01000045">
    <property type="protein sequence ID" value="KAF2076888.1"/>
    <property type="molecule type" value="Genomic_DNA"/>
</dbReference>
<keyword evidence="5 8" id="KW-0539">Nucleus</keyword>
<dbReference type="AlphaFoldDB" id="A0A8J4V3K2"/>
<evidence type="ECO:0000256" key="4">
    <source>
        <dbReference type="ARBA" id="ARBA00022884"/>
    </source>
</evidence>
<protein>
    <recommendedName>
        <fullName evidence="8">H/ACA ribonucleoprotein complex subunit</fullName>
    </recommendedName>
</protein>
<dbReference type="InterPro" id="IPR038664">
    <property type="entry name" value="Gar1/Naf1_Cbf5-bd_sf"/>
</dbReference>
<dbReference type="PANTHER" id="PTHR23237">
    <property type="entry name" value="NUCLEOLAR PROTEIN FAMILY A MEMBER 1 SNORNP PROTEIN GAR1"/>
    <property type="match status" value="1"/>
</dbReference>
<comment type="caution">
    <text evidence="10">The sequence shown here is derived from an EMBL/GenBank/DDBJ whole genome shotgun (WGS) entry which is preliminary data.</text>
</comment>
<dbReference type="OrthoDB" id="2187159at2759"/>
<evidence type="ECO:0000256" key="2">
    <source>
        <dbReference type="ARBA" id="ARBA00022517"/>
    </source>
</evidence>
<keyword evidence="4 8" id="KW-0694">RNA-binding</keyword>
<comment type="similarity">
    <text evidence="7 8">Belongs to the GAR1 family.</text>
</comment>
<accession>A0A8J4V3K2</accession>
<evidence type="ECO:0000313" key="10">
    <source>
        <dbReference type="EMBL" id="KAF2076888.1"/>
    </source>
</evidence>
<keyword evidence="11" id="KW-1185">Reference proteome</keyword>
<keyword evidence="3 8" id="KW-0698">rRNA processing</keyword>
<dbReference type="Pfam" id="PF04410">
    <property type="entry name" value="Gar1"/>
    <property type="match status" value="1"/>
</dbReference>
<proteinExistence type="inferred from homology"/>
<dbReference type="GO" id="GO:0034513">
    <property type="term" value="F:box H/ACA snoRNA binding"/>
    <property type="evidence" value="ECO:0007669"/>
    <property type="project" value="TreeGrafter"/>
</dbReference>
<dbReference type="GO" id="GO:0031429">
    <property type="term" value="C:box H/ACA snoRNP complex"/>
    <property type="evidence" value="ECO:0007669"/>
    <property type="project" value="TreeGrafter"/>
</dbReference>
<feature type="compositionally biased region" description="Gly residues" evidence="9">
    <location>
        <begin position="159"/>
        <end position="228"/>
    </location>
</feature>
<evidence type="ECO:0000256" key="1">
    <source>
        <dbReference type="ARBA" id="ARBA00004604"/>
    </source>
</evidence>
<dbReference type="InterPro" id="IPR007504">
    <property type="entry name" value="H/ACA_rnp_Gar1/Naf1"/>
</dbReference>
<evidence type="ECO:0000256" key="3">
    <source>
        <dbReference type="ARBA" id="ARBA00022552"/>
    </source>
</evidence>